<organism evidence="4 5">
    <name type="scientific">Setomelanomma holmii</name>
    <dbReference type="NCBI Taxonomy" id="210430"/>
    <lineage>
        <taxon>Eukaryota</taxon>
        <taxon>Fungi</taxon>
        <taxon>Dikarya</taxon>
        <taxon>Ascomycota</taxon>
        <taxon>Pezizomycotina</taxon>
        <taxon>Dothideomycetes</taxon>
        <taxon>Pleosporomycetidae</taxon>
        <taxon>Pleosporales</taxon>
        <taxon>Pleosporineae</taxon>
        <taxon>Phaeosphaeriaceae</taxon>
        <taxon>Setomelanomma</taxon>
    </lineage>
</organism>
<evidence type="ECO:0000259" key="3">
    <source>
        <dbReference type="Pfam" id="PF05368"/>
    </source>
</evidence>
<dbReference type="PANTHER" id="PTHR47706">
    <property type="entry name" value="NMRA-LIKE FAMILY PROTEIN"/>
    <property type="match status" value="1"/>
</dbReference>
<dbReference type="Pfam" id="PF05368">
    <property type="entry name" value="NmrA"/>
    <property type="match status" value="1"/>
</dbReference>
<evidence type="ECO:0000256" key="2">
    <source>
        <dbReference type="ARBA" id="ARBA00023002"/>
    </source>
</evidence>
<dbReference type="EMBL" id="ML978232">
    <property type="protein sequence ID" value="KAF2027043.1"/>
    <property type="molecule type" value="Genomic_DNA"/>
</dbReference>
<proteinExistence type="predicted"/>
<dbReference type="Proteomes" id="UP000799777">
    <property type="component" value="Unassembled WGS sequence"/>
</dbReference>
<reference evidence="4" key="1">
    <citation type="journal article" date="2020" name="Stud. Mycol.">
        <title>101 Dothideomycetes genomes: a test case for predicting lifestyles and emergence of pathogens.</title>
        <authorList>
            <person name="Haridas S."/>
            <person name="Albert R."/>
            <person name="Binder M."/>
            <person name="Bloem J."/>
            <person name="Labutti K."/>
            <person name="Salamov A."/>
            <person name="Andreopoulos B."/>
            <person name="Baker S."/>
            <person name="Barry K."/>
            <person name="Bills G."/>
            <person name="Bluhm B."/>
            <person name="Cannon C."/>
            <person name="Castanera R."/>
            <person name="Culley D."/>
            <person name="Daum C."/>
            <person name="Ezra D."/>
            <person name="Gonzalez J."/>
            <person name="Henrissat B."/>
            <person name="Kuo A."/>
            <person name="Liang C."/>
            <person name="Lipzen A."/>
            <person name="Lutzoni F."/>
            <person name="Magnuson J."/>
            <person name="Mondo S."/>
            <person name="Nolan M."/>
            <person name="Ohm R."/>
            <person name="Pangilinan J."/>
            <person name="Park H.-J."/>
            <person name="Ramirez L."/>
            <person name="Alfaro M."/>
            <person name="Sun H."/>
            <person name="Tritt A."/>
            <person name="Yoshinaga Y."/>
            <person name="Zwiers L.-H."/>
            <person name="Turgeon B."/>
            <person name="Goodwin S."/>
            <person name="Spatafora J."/>
            <person name="Crous P."/>
            <person name="Grigoriev I."/>
        </authorList>
    </citation>
    <scope>NUCLEOTIDE SEQUENCE</scope>
    <source>
        <strain evidence="4">CBS 110217</strain>
    </source>
</reference>
<name>A0A9P4H2C1_9PLEO</name>
<sequence length="397" mass="44419">MLRKSRTLPGIERGFCFSIFRSGKQRKEAWGIPPDGQASTQSLNIERTKLTDEHNHIYELCSKQWNGSGSGIARQQVALIGATGETGKSILNGLIHDGSFDITIIVRPQSLSKPSTKALADRGFPILPIGASTDVDPSLLRPFTTIISCVDNLGYHDQTRLAVAAKAASVQRFVPCGFTSICPPSGIMELRDRKEAAYNDILKLKLGYTIIDVGTWHQFAYPRIPSERLDYSFLAIGPQKAHVYGDGTAKILLTDLRDIGRFVARVVRDPRTLDKKVFTWSDELSQLECFSIVEKLTGETIERTQVPLSDIVDAVRRAREVDAVEKPQTLDATAQELQWQEYLLSKYVREDNTRENALYLGYLDAKELYPDFVPISFEDTIKEALDGNAVKLYEGRF</sequence>
<dbReference type="InterPro" id="IPR051609">
    <property type="entry name" value="NmrA/Isoflavone_reductase-like"/>
</dbReference>
<dbReference type="Gene3D" id="3.90.25.10">
    <property type="entry name" value="UDP-galactose 4-epimerase, domain 1"/>
    <property type="match status" value="1"/>
</dbReference>
<gene>
    <name evidence="4" type="ORF">EK21DRAFT_102798</name>
</gene>
<keyword evidence="5" id="KW-1185">Reference proteome</keyword>
<dbReference type="AlphaFoldDB" id="A0A9P4H2C1"/>
<evidence type="ECO:0000256" key="1">
    <source>
        <dbReference type="ARBA" id="ARBA00022857"/>
    </source>
</evidence>
<evidence type="ECO:0000313" key="4">
    <source>
        <dbReference type="EMBL" id="KAF2027043.1"/>
    </source>
</evidence>
<keyword evidence="1" id="KW-0521">NADP</keyword>
<feature type="domain" description="NmrA-like" evidence="3">
    <location>
        <begin position="75"/>
        <end position="312"/>
    </location>
</feature>
<evidence type="ECO:0000313" key="5">
    <source>
        <dbReference type="Proteomes" id="UP000799777"/>
    </source>
</evidence>
<dbReference type="InterPro" id="IPR036291">
    <property type="entry name" value="NAD(P)-bd_dom_sf"/>
</dbReference>
<comment type="caution">
    <text evidence="4">The sequence shown here is derived from an EMBL/GenBank/DDBJ whole genome shotgun (WGS) entry which is preliminary data.</text>
</comment>
<protein>
    <submittedName>
        <fullName evidence="4">NAD(P)-binding protein</fullName>
    </submittedName>
</protein>
<dbReference type="Gene3D" id="3.40.50.720">
    <property type="entry name" value="NAD(P)-binding Rossmann-like Domain"/>
    <property type="match status" value="1"/>
</dbReference>
<dbReference type="InterPro" id="IPR008030">
    <property type="entry name" value="NmrA-like"/>
</dbReference>
<accession>A0A9P4H2C1</accession>
<dbReference type="OrthoDB" id="419598at2759"/>
<dbReference type="PANTHER" id="PTHR47706:SF6">
    <property type="entry name" value="NMRA-LIKE FAMILY PROTEIN (AFU_ORTHOLOGUE AFUA_6G00280)"/>
    <property type="match status" value="1"/>
</dbReference>
<dbReference type="SUPFAM" id="SSF51735">
    <property type="entry name" value="NAD(P)-binding Rossmann-fold domains"/>
    <property type="match status" value="1"/>
</dbReference>
<dbReference type="GO" id="GO:0016491">
    <property type="term" value="F:oxidoreductase activity"/>
    <property type="evidence" value="ECO:0007669"/>
    <property type="project" value="UniProtKB-KW"/>
</dbReference>
<keyword evidence="2" id="KW-0560">Oxidoreductase</keyword>